<dbReference type="GO" id="GO:0036433">
    <property type="term" value="F:di-trans, poly-cis-undecaprenol kinase activity"/>
    <property type="evidence" value="ECO:0007669"/>
    <property type="project" value="UniProtKB-EC"/>
</dbReference>
<dbReference type="Gene3D" id="1.10.287.3610">
    <property type="match status" value="1"/>
</dbReference>
<dbReference type="EMBL" id="UHEF01000001">
    <property type="protein sequence ID" value="SUM88711.1"/>
    <property type="molecule type" value="Genomic_DNA"/>
</dbReference>
<sequence length="112" mass="12635">MMNRFKYALQGGLTLLRKDRNFLYHLILAVLIIIFGSFLSLNRIEWILIILAIFLVLITEAINTAIEYAVDLTTGSFHIFAKNAKDISAFSVLLASIFAIIIGCMIFIPKLI</sequence>
<dbReference type="PANTHER" id="PTHR34299:SF1">
    <property type="entry name" value="DIACYLGLYCEROL KINASE"/>
    <property type="match status" value="1"/>
</dbReference>
<comment type="cofactor">
    <cofactor evidence="18">
        <name>Mg(2+)</name>
        <dbReference type="ChEBI" id="CHEBI:18420"/>
    </cofactor>
    <text evidence="18">Mn(2+), Zn(2+), Cd(2+) and Co(2+) support activity to lesser extents.</text>
</comment>
<evidence type="ECO:0000256" key="17">
    <source>
        <dbReference type="PIRSR" id="PIRSR600829-3"/>
    </source>
</evidence>
<dbReference type="InterPro" id="IPR033717">
    <property type="entry name" value="UDPK"/>
</dbReference>
<dbReference type="Proteomes" id="UP000264146">
    <property type="component" value="Chromosome"/>
</dbReference>
<keyword evidence="10 19" id="KW-1133">Transmembrane helix</keyword>
<dbReference type="EMBL" id="LR962863">
    <property type="protein sequence ID" value="CAD7359626.1"/>
    <property type="molecule type" value="Genomic_DNA"/>
</dbReference>
<evidence type="ECO:0000256" key="2">
    <source>
        <dbReference type="ARBA" id="ARBA00005967"/>
    </source>
</evidence>
<feature type="transmembrane region" description="Helical" evidence="19">
    <location>
        <begin position="46"/>
        <end position="66"/>
    </location>
</feature>
<dbReference type="Proteomes" id="UP000572988">
    <property type="component" value="Unassembled WGS sequence"/>
</dbReference>
<keyword evidence="24" id="KW-1185">Reference proteome</keyword>
<dbReference type="GO" id="GO:0005524">
    <property type="term" value="F:ATP binding"/>
    <property type="evidence" value="ECO:0007669"/>
    <property type="project" value="UniProtKB-KW"/>
</dbReference>
<evidence type="ECO:0000256" key="14">
    <source>
        <dbReference type="ARBA" id="ARBA00023264"/>
    </source>
</evidence>
<dbReference type="GO" id="GO:0008654">
    <property type="term" value="P:phospholipid biosynthetic process"/>
    <property type="evidence" value="ECO:0007669"/>
    <property type="project" value="UniProtKB-KW"/>
</dbReference>
<gene>
    <name evidence="22" type="primary">dgkA_1</name>
    <name evidence="21" type="ORF">C1O36_07860</name>
    <name evidence="22" type="ORF">NCTC12218_01283</name>
</gene>
<keyword evidence="14" id="KW-1208">Phospholipid metabolism</keyword>
<accession>A0A7Z7QPS8</accession>
<dbReference type="GO" id="GO:0004143">
    <property type="term" value="F:ATP-dependent diacylglycerol kinase activity"/>
    <property type="evidence" value="ECO:0007669"/>
    <property type="project" value="UniProtKB-EC"/>
</dbReference>
<evidence type="ECO:0000256" key="4">
    <source>
        <dbReference type="ARBA" id="ARBA00022516"/>
    </source>
</evidence>
<dbReference type="EMBL" id="POVK01000024">
    <property type="protein sequence ID" value="NHA34432.1"/>
    <property type="molecule type" value="Genomic_DNA"/>
</dbReference>
<keyword evidence="4" id="KW-0444">Lipid biosynthesis</keyword>
<organism evidence="22">
    <name type="scientific">Staphylococcus schleiferi</name>
    <dbReference type="NCBI Taxonomy" id="1295"/>
    <lineage>
        <taxon>Bacteria</taxon>
        <taxon>Bacillati</taxon>
        <taxon>Bacillota</taxon>
        <taxon>Bacilli</taxon>
        <taxon>Bacillales</taxon>
        <taxon>Staphylococcaceae</taxon>
        <taxon>Staphylococcus</taxon>
    </lineage>
</organism>
<evidence type="ECO:0000313" key="23">
    <source>
        <dbReference type="Proteomes" id="UP000264146"/>
    </source>
</evidence>
<dbReference type="CDD" id="cd14265">
    <property type="entry name" value="UDPK_IM_like"/>
    <property type="match status" value="1"/>
</dbReference>
<keyword evidence="6 19" id="KW-0812">Transmembrane</keyword>
<protein>
    <submittedName>
        <fullName evidence="22">Diacylglycerol kinase</fullName>
        <ecNumber evidence="22">2.7.1.107</ecNumber>
        <ecNumber evidence="22">2.7.1.66</ecNumber>
    </submittedName>
</protein>
<reference evidence="21 24" key="1">
    <citation type="submission" date="2018-01" db="EMBL/GenBank/DDBJ databases">
        <title>Complete genome sequence of Staphylococcus Scheliferi isolated from human.</title>
        <authorList>
            <person name="Abouelkhair M.A."/>
            <person name="Bemis D.A."/>
            <person name="Kania S.A."/>
        </authorList>
    </citation>
    <scope>NUCLEOTIDE SEQUENCE [LARGE SCALE GENOMIC DNA]</scope>
    <source>
        <strain evidence="21 24">ATCC 43808</strain>
    </source>
</reference>
<keyword evidence="8 22" id="KW-0418">Kinase</keyword>
<dbReference type="EC" id="2.7.1.107" evidence="22"/>
<feature type="binding site" evidence="17">
    <location>
        <begin position="85"/>
        <end position="86"/>
    </location>
    <ligand>
        <name>ATP</name>
        <dbReference type="ChEBI" id="CHEBI:30616"/>
    </ligand>
</feature>
<evidence type="ECO:0000313" key="22">
    <source>
        <dbReference type="EMBL" id="SUM88711.1"/>
    </source>
</evidence>
<feature type="transmembrane region" description="Helical" evidence="19">
    <location>
        <begin position="87"/>
        <end position="108"/>
    </location>
</feature>
<evidence type="ECO:0000256" key="12">
    <source>
        <dbReference type="ARBA" id="ARBA00023136"/>
    </source>
</evidence>
<keyword evidence="3" id="KW-1003">Cell membrane</keyword>
<evidence type="ECO:0000313" key="24">
    <source>
        <dbReference type="Proteomes" id="UP000572988"/>
    </source>
</evidence>
<evidence type="ECO:0000256" key="3">
    <source>
        <dbReference type="ARBA" id="ARBA00022475"/>
    </source>
</evidence>
<evidence type="ECO:0000256" key="5">
    <source>
        <dbReference type="ARBA" id="ARBA00022679"/>
    </source>
</evidence>
<evidence type="ECO:0000313" key="21">
    <source>
        <dbReference type="EMBL" id="NHA34432.1"/>
    </source>
</evidence>
<dbReference type="EC" id="2.7.1.66" evidence="22"/>
<keyword evidence="13" id="KW-0594">Phospholipid biosynthesis</keyword>
<evidence type="ECO:0000313" key="20">
    <source>
        <dbReference type="EMBL" id="CAD7359626.1"/>
    </source>
</evidence>
<evidence type="ECO:0000256" key="13">
    <source>
        <dbReference type="ARBA" id="ARBA00023209"/>
    </source>
</evidence>
<feature type="binding site" evidence="17">
    <location>
        <position position="7"/>
    </location>
    <ligand>
        <name>ATP</name>
        <dbReference type="ChEBI" id="CHEBI:30616"/>
    </ligand>
</feature>
<evidence type="ECO:0000256" key="7">
    <source>
        <dbReference type="ARBA" id="ARBA00022741"/>
    </source>
</evidence>
<evidence type="ECO:0000256" key="15">
    <source>
        <dbReference type="PIRSR" id="PIRSR600829-1"/>
    </source>
</evidence>
<feature type="binding site" evidence="17">
    <location>
        <position position="67"/>
    </location>
    <ligand>
        <name>ATP</name>
        <dbReference type="ChEBI" id="CHEBI:30616"/>
    </ligand>
</feature>
<dbReference type="PANTHER" id="PTHR34299">
    <property type="entry name" value="DIACYLGLYCEROL KINASE"/>
    <property type="match status" value="1"/>
</dbReference>
<name>A0A7Z7QPS8_STASC</name>
<dbReference type="Pfam" id="PF01219">
    <property type="entry name" value="DAGK_prokar"/>
    <property type="match status" value="1"/>
</dbReference>
<evidence type="ECO:0000256" key="9">
    <source>
        <dbReference type="ARBA" id="ARBA00022840"/>
    </source>
</evidence>
<dbReference type="InterPro" id="IPR000829">
    <property type="entry name" value="DAGK"/>
</dbReference>
<keyword evidence="12 19" id="KW-0472">Membrane</keyword>
<keyword evidence="7 17" id="KW-0547">Nucleotide-binding</keyword>
<feature type="transmembrane region" description="Helical" evidence="19">
    <location>
        <begin position="21"/>
        <end position="40"/>
    </location>
</feature>
<keyword evidence="5 22" id="KW-0808">Transferase</keyword>
<dbReference type="AlphaFoldDB" id="A0A7Z7QPS8"/>
<evidence type="ECO:0000256" key="10">
    <source>
        <dbReference type="ARBA" id="ARBA00022989"/>
    </source>
</evidence>
<dbReference type="GO" id="GO:0005886">
    <property type="term" value="C:plasma membrane"/>
    <property type="evidence" value="ECO:0007669"/>
    <property type="project" value="UniProtKB-SubCell"/>
</dbReference>
<dbReference type="PROSITE" id="PS01069">
    <property type="entry name" value="DAGK_PROKAR"/>
    <property type="match status" value="1"/>
</dbReference>
<feature type="active site" description="Proton acceptor" evidence="15">
    <location>
        <position position="60"/>
    </location>
</feature>
<comment type="similarity">
    <text evidence="2">Belongs to the bacterial diacylglycerol kinase family.</text>
</comment>
<evidence type="ECO:0000256" key="18">
    <source>
        <dbReference type="PIRSR" id="PIRSR600829-4"/>
    </source>
</evidence>
<reference evidence="20 23" key="3">
    <citation type="submission" date="2020-11" db="EMBL/GenBank/DDBJ databases">
        <authorList>
            <consortium name="Pathogen Informatics"/>
        </authorList>
    </citation>
    <scope>NUCLEOTIDE SEQUENCE [LARGE SCALE GENOMIC DNA]</scope>
    <source>
        <strain evidence="20 23">NCTC12218</strain>
    </source>
</reference>
<feature type="binding site" evidence="18">
    <location>
        <position position="67"/>
    </location>
    <ligand>
        <name>a divalent metal cation</name>
        <dbReference type="ChEBI" id="CHEBI:60240"/>
    </ligand>
</feature>
<comment type="subcellular location">
    <subcellularLocation>
        <location evidence="1">Cell membrane</location>
        <topology evidence="1">Multi-pass membrane protein</topology>
    </subcellularLocation>
</comment>
<reference evidence="22" key="2">
    <citation type="submission" date="2018-06" db="EMBL/GenBank/DDBJ databases">
        <authorList>
            <consortium name="Pathogen Informatics"/>
            <person name="Doyle S."/>
        </authorList>
    </citation>
    <scope>NUCLEOTIDE SEQUENCE [LARGE SCALE GENOMIC DNA]</scope>
    <source>
        <strain evidence="22">NCTC12218</strain>
    </source>
</reference>
<evidence type="ECO:0000256" key="16">
    <source>
        <dbReference type="PIRSR" id="PIRSR600829-2"/>
    </source>
</evidence>
<keyword evidence="18" id="KW-0460">Magnesium</keyword>
<evidence type="ECO:0000256" key="11">
    <source>
        <dbReference type="ARBA" id="ARBA00023098"/>
    </source>
</evidence>
<feature type="binding site" evidence="16">
    <location>
        <position position="60"/>
    </location>
    <ligand>
        <name>substrate</name>
    </ligand>
</feature>
<keyword evidence="9 17" id="KW-0067">ATP-binding</keyword>
<dbReference type="InterPro" id="IPR036945">
    <property type="entry name" value="DAGK_sf"/>
</dbReference>
<proteinExistence type="inferred from homology"/>
<keyword evidence="18" id="KW-0479">Metal-binding</keyword>
<keyword evidence="11" id="KW-0443">Lipid metabolism</keyword>
<evidence type="ECO:0000256" key="6">
    <source>
        <dbReference type="ARBA" id="ARBA00022692"/>
    </source>
</evidence>
<evidence type="ECO:0000256" key="8">
    <source>
        <dbReference type="ARBA" id="ARBA00022777"/>
    </source>
</evidence>
<dbReference type="GO" id="GO:0046872">
    <property type="term" value="F:metal ion binding"/>
    <property type="evidence" value="ECO:0007669"/>
    <property type="project" value="UniProtKB-KW"/>
</dbReference>
<evidence type="ECO:0000256" key="1">
    <source>
        <dbReference type="ARBA" id="ARBA00004651"/>
    </source>
</evidence>
<evidence type="ECO:0000256" key="19">
    <source>
        <dbReference type="SAM" id="Phobius"/>
    </source>
</evidence>